<name>A0A0X3NEW5_SCHSO</name>
<dbReference type="EMBL" id="GEEE01024684">
    <property type="protein sequence ID" value="JAP38541.1"/>
    <property type="molecule type" value="Transcribed_RNA"/>
</dbReference>
<feature type="non-terminal residue" evidence="1">
    <location>
        <position position="1"/>
    </location>
</feature>
<gene>
    <name evidence="1" type="ORF">TR96849</name>
</gene>
<organism evidence="1">
    <name type="scientific">Schistocephalus solidus</name>
    <name type="common">Tapeworm</name>
    <dbReference type="NCBI Taxonomy" id="70667"/>
    <lineage>
        <taxon>Eukaryota</taxon>
        <taxon>Metazoa</taxon>
        <taxon>Spiralia</taxon>
        <taxon>Lophotrochozoa</taxon>
        <taxon>Platyhelminthes</taxon>
        <taxon>Cestoda</taxon>
        <taxon>Eucestoda</taxon>
        <taxon>Diphyllobothriidea</taxon>
        <taxon>Diphyllobothriidae</taxon>
        <taxon>Schistocephalus</taxon>
    </lineage>
</organism>
<accession>A0A0X3NEW5</accession>
<proteinExistence type="predicted"/>
<reference evidence="1" key="1">
    <citation type="submission" date="2016-01" db="EMBL/GenBank/DDBJ databases">
        <title>Reference transcriptome for the parasite Schistocephalus solidus: insights into the molecular evolution of parasitism.</title>
        <authorList>
            <person name="Hebert F.O."/>
            <person name="Grambauer S."/>
            <person name="Barber I."/>
            <person name="Landry C.R."/>
            <person name="Aubin-Horth N."/>
        </authorList>
    </citation>
    <scope>NUCLEOTIDE SEQUENCE</scope>
</reference>
<sequence length="136" mass="14946">FFFSDLNRWVHVLLKGTNEVFGLNEQIKARKCGRTTTLGGGGGSRSADASLERAAVTYSSHDTLWRPACNRLPRVFRDSRSDWGVQSRACGSLRDSPSHLHRPSCTPRSRARGRGCGHALSRALGSACARLKTCWS</sequence>
<protein>
    <submittedName>
        <fullName evidence="1">Uncharacterized protein</fullName>
    </submittedName>
</protein>
<dbReference type="AlphaFoldDB" id="A0A0X3NEW5"/>
<evidence type="ECO:0000313" key="1">
    <source>
        <dbReference type="EMBL" id="JAP38541.1"/>
    </source>
</evidence>